<keyword evidence="1" id="KW-0677">Repeat</keyword>
<evidence type="ECO:0000256" key="1">
    <source>
        <dbReference type="ARBA" id="ARBA00022737"/>
    </source>
</evidence>
<dbReference type="Pfam" id="PF03107">
    <property type="entry name" value="C1_2"/>
    <property type="match status" value="2"/>
</dbReference>
<evidence type="ECO:0000313" key="5">
    <source>
        <dbReference type="EMBL" id="PKI38156.1"/>
    </source>
</evidence>
<comment type="caution">
    <text evidence="4">The sequence shown here is derived from an EMBL/GenBank/DDBJ whole genome shotgun (WGS) entry which is preliminary data.</text>
</comment>
<proteinExistence type="predicted"/>
<organism evidence="4 6">
    <name type="scientific">Punica granatum</name>
    <name type="common">Pomegranate</name>
    <dbReference type="NCBI Taxonomy" id="22663"/>
    <lineage>
        <taxon>Eukaryota</taxon>
        <taxon>Viridiplantae</taxon>
        <taxon>Streptophyta</taxon>
        <taxon>Embryophyta</taxon>
        <taxon>Tracheophyta</taxon>
        <taxon>Spermatophyta</taxon>
        <taxon>Magnoliopsida</taxon>
        <taxon>eudicotyledons</taxon>
        <taxon>Gunneridae</taxon>
        <taxon>Pentapetalae</taxon>
        <taxon>rosids</taxon>
        <taxon>malvids</taxon>
        <taxon>Myrtales</taxon>
        <taxon>Lythraceae</taxon>
        <taxon>Punica</taxon>
    </lineage>
</organism>
<feature type="domain" description="DC1" evidence="3">
    <location>
        <begin position="191"/>
        <end position="239"/>
    </location>
</feature>
<dbReference type="AlphaFoldDB" id="A0A218WAP3"/>
<evidence type="ECO:0000313" key="4">
    <source>
        <dbReference type="EMBL" id="OWM69518.1"/>
    </source>
</evidence>
<dbReference type="EMBL" id="PGOL01004197">
    <property type="protein sequence ID" value="PKI38156.1"/>
    <property type="molecule type" value="Genomic_DNA"/>
</dbReference>
<keyword evidence="7" id="KW-1185">Reference proteome</keyword>
<dbReference type="Gene3D" id="3.30.60.20">
    <property type="match status" value="1"/>
</dbReference>
<evidence type="ECO:0000259" key="3">
    <source>
        <dbReference type="Pfam" id="PF03107"/>
    </source>
</evidence>
<reference evidence="4" key="2">
    <citation type="submission" date="2017-06" db="EMBL/GenBank/DDBJ databases">
        <title>The pomegranate genome and the genomics of punicalagin biosynthesis.</title>
        <authorList>
            <person name="Xu C."/>
        </authorList>
    </citation>
    <scope>NUCLEOTIDE SEQUENCE [LARGE SCALE GENOMIC DNA]</scope>
    <source>
        <tissue evidence="4">Fresh leaf</tissue>
    </source>
</reference>
<name>A0A218WAP3_PUNGR</name>
<evidence type="ECO:0000313" key="7">
    <source>
        <dbReference type="Proteomes" id="UP000233551"/>
    </source>
</evidence>
<dbReference type="Proteomes" id="UP000233551">
    <property type="component" value="Unassembled WGS sequence"/>
</dbReference>
<dbReference type="Proteomes" id="UP000197138">
    <property type="component" value="Unassembled WGS sequence"/>
</dbReference>
<sequence>MEIEHWSHQHPLALGSYAAVEDDGPTSRPESGKSDQEAPPKCYGCDQSITGQFYACESCNFHLHKPCADLPSDQLRHPYHPPHALTLRVAWRQHNCTFCHSPILGFNYCCDSCKFYLDSRCASVHSTIKYEDRGHLYFLRENEPNTIFHCNMCNDYGGDTHLFQCVVPSCFKSFHFHCAPLPFPKVIKSECHFHPVTYVKSYLQHWHDDQYCDACENPRNPKLPVYYCAECDFAAHISCTVKEVLPSILEEYEKDAKVREDLTKDARLQRIDRRISDARYEEKRLAAELEKIAARLEVLRENRAEYISSTSPELAESSTSAPPSAQ</sequence>
<evidence type="ECO:0000313" key="6">
    <source>
        <dbReference type="Proteomes" id="UP000197138"/>
    </source>
</evidence>
<dbReference type="PANTHER" id="PTHR46288">
    <property type="entry name" value="PHORBOL-ESTER/DAG-TYPE DOMAIN-CONTAINING PROTEIN"/>
    <property type="match status" value="1"/>
</dbReference>
<feature type="region of interest" description="Disordered" evidence="2">
    <location>
        <begin position="307"/>
        <end position="326"/>
    </location>
</feature>
<dbReference type="EMBL" id="MTKT01004864">
    <property type="protein sequence ID" value="OWM69518.1"/>
    <property type="molecule type" value="Genomic_DNA"/>
</dbReference>
<gene>
    <name evidence="4" type="ORF">CDL15_Pgr013979</name>
    <name evidence="5" type="ORF">CRG98_041409</name>
</gene>
<dbReference type="SUPFAM" id="SSF57889">
    <property type="entry name" value="Cysteine-rich domain"/>
    <property type="match status" value="2"/>
</dbReference>
<dbReference type="PANTHER" id="PTHR46288:SF80">
    <property type="entry name" value="CYSTEINE_HISTIDINE-RICH C1 DOMAIN FAMILY PROTEIN"/>
    <property type="match status" value="1"/>
</dbReference>
<dbReference type="GeneID" id="116198590"/>
<dbReference type="STRING" id="22663.A0A218WAP3"/>
<feature type="domain" description="DC1" evidence="3">
    <location>
        <begin position="78"/>
        <end position="122"/>
    </location>
</feature>
<accession>A0A218WAP3</accession>
<feature type="region of interest" description="Disordered" evidence="2">
    <location>
        <begin position="19"/>
        <end position="40"/>
    </location>
</feature>
<evidence type="ECO:0000256" key="2">
    <source>
        <dbReference type="SAM" id="MobiDB-lite"/>
    </source>
</evidence>
<reference evidence="5 7" key="3">
    <citation type="submission" date="2017-11" db="EMBL/GenBank/DDBJ databases">
        <title>De-novo sequencing of pomegranate (Punica granatum L.) genome.</title>
        <authorList>
            <person name="Akparov Z."/>
            <person name="Amiraslanov A."/>
            <person name="Hajiyeva S."/>
            <person name="Abbasov M."/>
            <person name="Kaur K."/>
            <person name="Hamwieh A."/>
            <person name="Solovyev V."/>
            <person name="Salamov A."/>
            <person name="Braich B."/>
            <person name="Kosarev P."/>
            <person name="Mahmoud A."/>
            <person name="Hajiyev E."/>
            <person name="Babayeva S."/>
            <person name="Izzatullayeva V."/>
            <person name="Mammadov A."/>
            <person name="Mammadov A."/>
            <person name="Sharifova S."/>
            <person name="Ojaghi J."/>
            <person name="Eynullazada K."/>
            <person name="Bayramov B."/>
            <person name="Abdulazimova A."/>
            <person name="Shahmuradov I."/>
        </authorList>
    </citation>
    <scope>NUCLEOTIDE SEQUENCE [LARGE SCALE GENOMIC DNA]</scope>
    <source>
        <strain evidence="5">AG2017</strain>
        <strain evidence="7">cv. AG2017</strain>
        <tissue evidence="5">Leaf</tissue>
    </source>
</reference>
<dbReference type="InterPro" id="IPR046349">
    <property type="entry name" value="C1-like_sf"/>
</dbReference>
<reference evidence="6" key="1">
    <citation type="journal article" date="2017" name="Plant J.">
        <title>The pomegranate (Punica granatum L.) genome and the genomics of punicalagin biosynthesis.</title>
        <authorList>
            <person name="Qin G."/>
            <person name="Xu C."/>
            <person name="Ming R."/>
            <person name="Tang H."/>
            <person name="Guyot R."/>
            <person name="Kramer E.M."/>
            <person name="Hu Y."/>
            <person name="Yi X."/>
            <person name="Qi Y."/>
            <person name="Xu X."/>
            <person name="Gao Z."/>
            <person name="Pan H."/>
            <person name="Jian J."/>
            <person name="Tian Y."/>
            <person name="Yue Z."/>
            <person name="Xu Y."/>
        </authorList>
    </citation>
    <scope>NUCLEOTIDE SEQUENCE [LARGE SCALE GENOMIC DNA]</scope>
    <source>
        <strain evidence="6">cv. Dabenzi</strain>
    </source>
</reference>
<dbReference type="OrthoDB" id="1884766at2759"/>
<dbReference type="InterPro" id="IPR004146">
    <property type="entry name" value="DC1"/>
</dbReference>
<protein>
    <recommendedName>
        <fullName evidence="3">DC1 domain-containing protein</fullName>
    </recommendedName>
</protein>